<dbReference type="CDD" id="cd02440">
    <property type="entry name" value="AdoMet_MTases"/>
    <property type="match status" value="1"/>
</dbReference>
<dbReference type="InterPro" id="IPR029063">
    <property type="entry name" value="SAM-dependent_MTases_sf"/>
</dbReference>
<dbReference type="Gene3D" id="3.40.50.150">
    <property type="entry name" value="Vaccinia Virus protein VP39"/>
    <property type="match status" value="1"/>
</dbReference>
<evidence type="ECO:0000259" key="1">
    <source>
        <dbReference type="Pfam" id="PF13649"/>
    </source>
</evidence>
<keyword evidence="3" id="KW-1185">Reference proteome</keyword>
<dbReference type="GO" id="GO:0008168">
    <property type="term" value="F:methyltransferase activity"/>
    <property type="evidence" value="ECO:0007669"/>
    <property type="project" value="TreeGrafter"/>
</dbReference>
<dbReference type="PANTHER" id="PTHR43591:SF24">
    <property type="entry name" value="2-METHOXY-6-POLYPRENYL-1,4-BENZOQUINOL METHYLASE, MITOCHONDRIAL"/>
    <property type="match status" value="1"/>
</dbReference>
<dbReference type="InterPro" id="IPR041698">
    <property type="entry name" value="Methyltransf_25"/>
</dbReference>
<proteinExistence type="predicted"/>
<feature type="domain" description="Methyltransferase" evidence="1">
    <location>
        <begin position="61"/>
        <end position="159"/>
    </location>
</feature>
<sequence length="232" mass="25991">MKRHHEKEWLDEEGAATPSELEESLREVWAVNRYLGGNPPLLRHLGRMLGRASQGSDLLKVLDVATGLADQPLEVHRWAASKGWKVQVTGVEISPSIAELAQRRTAHNAAITIEVGDGRKLPYEDGSFDVAFSNLALHHMSDEDAVAMLSEMQRVSRHGWVVTDLERSRTAYGFARLLALAVWRSPVTRHDGPLSVRRSYTAVEARALLEQAGLKARVRRHFPYRIALFSDV</sequence>
<evidence type="ECO:0000313" key="2">
    <source>
        <dbReference type="EMBL" id="OXM16511.1"/>
    </source>
</evidence>
<dbReference type="OrthoDB" id="9800454at2"/>
<organism evidence="2 3">
    <name type="scientific">Paenibacillus herberti</name>
    <dbReference type="NCBI Taxonomy" id="1619309"/>
    <lineage>
        <taxon>Bacteria</taxon>
        <taxon>Bacillati</taxon>
        <taxon>Bacillota</taxon>
        <taxon>Bacilli</taxon>
        <taxon>Bacillales</taxon>
        <taxon>Paenibacillaceae</taxon>
        <taxon>Paenibacillus</taxon>
    </lineage>
</organism>
<accession>A0A229P385</accession>
<dbReference type="AlphaFoldDB" id="A0A229P385"/>
<reference evidence="2 3" key="1">
    <citation type="submission" date="2017-07" db="EMBL/GenBank/DDBJ databases">
        <title>Paenibacillus herberti R33 genome sequencing and assembly.</title>
        <authorList>
            <person name="Su W."/>
        </authorList>
    </citation>
    <scope>NUCLEOTIDE SEQUENCE [LARGE SCALE GENOMIC DNA]</scope>
    <source>
        <strain evidence="2 3">R33</strain>
    </source>
</reference>
<evidence type="ECO:0000313" key="3">
    <source>
        <dbReference type="Proteomes" id="UP000215145"/>
    </source>
</evidence>
<dbReference type="RefSeq" id="WP_089523595.1">
    <property type="nucleotide sequence ID" value="NZ_NMUQ01000001.1"/>
</dbReference>
<dbReference type="PANTHER" id="PTHR43591">
    <property type="entry name" value="METHYLTRANSFERASE"/>
    <property type="match status" value="1"/>
</dbReference>
<dbReference type="Proteomes" id="UP000215145">
    <property type="component" value="Unassembled WGS sequence"/>
</dbReference>
<comment type="caution">
    <text evidence="2">The sequence shown here is derived from an EMBL/GenBank/DDBJ whole genome shotgun (WGS) entry which is preliminary data.</text>
</comment>
<dbReference type="Pfam" id="PF13649">
    <property type="entry name" value="Methyltransf_25"/>
    <property type="match status" value="1"/>
</dbReference>
<name>A0A229P385_9BACL</name>
<dbReference type="SUPFAM" id="SSF53335">
    <property type="entry name" value="S-adenosyl-L-methionine-dependent methyltransferases"/>
    <property type="match status" value="1"/>
</dbReference>
<protein>
    <recommendedName>
        <fullName evidence="1">Methyltransferase domain-containing protein</fullName>
    </recommendedName>
</protein>
<dbReference type="EMBL" id="NMUQ01000001">
    <property type="protein sequence ID" value="OXM16511.1"/>
    <property type="molecule type" value="Genomic_DNA"/>
</dbReference>
<gene>
    <name evidence="2" type="ORF">CGZ75_07510</name>
</gene>